<dbReference type="Gene3D" id="2.120.10.30">
    <property type="entry name" value="TolB, C-terminal domain"/>
    <property type="match status" value="1"/>
</dbReference>
<dbReference type="InterPro" id="IPR011042">
    <property type="entry name" value="6-blade_b-propeller_TolB-like"/>
</dbReference>
<evidence type="ECO:0000313" key="4">
    <source>
        <dbReference type="Proteomes" id="UP000033874"/>
    </source>
</evidence>
<dbReference type="Pfam" id="PF08450">
    <property type="entry name" value="SGL"/>
    <property type="match status" value="1"/>
</dbReference>
<dbReference type="PATRIC" id="fig|56193.3.peg.2913"/>
<name>A0A0M3ANI9_9SPHN</name>
<keyword evidence="1" id="KW-0378">Hydrolase</keyword>
<accession>A0A0M3ANI9</accession>
<evidence type="ECO:0000259" key="2">
    <source>
        <dbReference type="Pfam" id="PF08450"/>
    </source>
</evidence>
<proteinExistence type="predicted"/>
<dbReference type="RefSeq" id="WP_046764235.1">
    <property type="nucleotide sequence ID" value="NZ_LBIC01000006.1"/>
</dbReference>
<reference evidence="3 4" key="1">
    <citation type="submission" date="2015-04" db="EMBL/GenBank/DDBJ databases">
        <title>Genome sequence of aromatic hydrocarbons-degrading Sphingobium chungbukense DJ77.</title>
        <authorList>
            <person name="Kim Y.-C."/>
            <person name="Chae J.-C."/>
        </authorList>
    </citation>
    <scope>NUCLEOTIDE SEQUENCE [LARGE SCALE GENOMIC DNA]</scope>
    <source>
        <strain evidence="3 4">DJ77</strain>
    </source>
</reference>
<sequence>MTLIRMGKGPNPLHGWQFDPEKARFVGHDLQRPECILAERDGTLWAADARGGVMKIVPGQGQELILQSVDAHFDLQADAAASLLGGTLPNGLAFAPNGDILIANFGTDRLERMTREGKTRVLCDSIDGQPMGKVNFVLTDSRGRIWLTVSTRTNPWNDALRPDLADGYIALMDERGLRIVADGFAFTNEIRFDEQEEWLYVAETARRRVTRLRVGADGSLSGREIYGPDSLGSGFIDGIAFDAYGNLWATMIFADRLIAITPQGDVLTLLEDGNPEGLARMEAAVAGGDAPPFDVLMKTGGKLCPWLASVTFGGPNLDQVYLGGLRANRIPVFASPVAGLPMAHWNA</sequence>
<feature type="domain" description="SMP-30/Gluconolactonase/LRE-like region" evidence="2">
    <location>
        <begin position="35"/>
        <end position="268"/>
    </location>
</feature>
<dbReference type="EMBL" id="LBIC01000006">
    <property type="protein sequence ID" value="KKW91508.1"/>
    <property type="molecule type" value="Genomic_DNA"/>
</dbReference>
<organism evidence="3 4">
    <name type="scientific">Sphingobium chungbukense</name>
    <dbReference type="NCBI Taxonomy" id="56193"/>
    <lineage>
        <taxon>Bacteria</taxon>
        <taxon>Pseudomonadati</taxon>
        <taxon>Pseudomonadota</taxon>
        <taxon>Alphaproteobacteria</taxon>
        <taxon>Sphingomonadales</taxon>
        <taxon>Sphingomonadaceae</taxon>
        <taxon>Sphingobium</taxon>
    </lineage>
</organism>
<dbReference type="PANTHER" id="PTHR47572:SF4">
    <property type="entry name" value="LACTONASE DRP35"/>
    <property type="match status" value="1"/>
</dbReference>
<evidence type="ECO:0000313" key="3">
    <source>
        <dbReference type="EMBL" id="KKW91508.1"/>
    </source>
</evidence>
<dbReference type="GO" id="GO:0016787">
    <property type="term" value="F:hydrolase activity"/>
    <property type="evidence" value="ECO:0007669"/>
    <property type="project" value="UniProtKB-KW"/>
</dbReference>
<dbReference type="PANTHER" id="PTHR47572">
    <property type="entry name" value="LIPOPROTEIN-RELATED"/>
    <property type="match status" value="1"/>
</dbReference>
<dbReference type="AlphaFoldDB" id="A0A0M3ANI9"/>
<dbReference type="InterPro" id="IPR051262">
    <property type="entry name" value="SMP-30/CGR1_Lactonase"/>
</dbReference>
<keyword evidence="4" id="KW-1185">Reference proteome</keyword>
<dbReference type="SUPFAM" id="SSF63829">
    <property type="entry name" value="Calcium-dependent phosphotriesterase"/>
    <property type="match status" value="1"/>
</dbReference>
<evidence type="ECO:0000256" key="1">
    <source>
        <dbReference type="ARBA" id="ARBA00022801"/>
    </source>
</evidence>
<gene>
    <name evidence="3" type="ORF">YP76_13970</name>
</gene>
<dbReference type="Proteomes" id="UP000033874">
    <property type="component" value="Unassembled WGS sequence"/>
</dbReference>
<dbReference type="InterPro" id="IPR013658">
    <property type="entry name" value="SGL"/>
</dbReference>
<dbReference type="STRING" id="56193.YP76_13970"/>
<comment type="caution">
    <text evidence="3">The sequence shown here is derived from an EMBL/GenBank/DDBJ whole genome shotgun (WGS) entry which is preliminary data.</text>
</comment>
<protein>
    <submittedName>
        <fullName evidence="3">Gluconolactonase</fullName>
    </submittedName>
</protein>